<sequence>MYNLLNRLPYILLCLLLFKSTSALAVQKEYVLKAGFLYNFARFGQWQIPADTTAPFAICSPDKQFIDIANAALEGRKVHTRQLINKHIELNTQTTSNCDIVFITDNTYTAWQSLKVHNVNNVMLVGETDGFIEQGGQIRFFLSSGKIRFEVAPSKLKEAGITMSSKVLRLARVVEG</sequence>
<gene>
    <name evidence="2" type="ORF">PES01_14980</name>
</gene>
<evidence type="ECO:0000313" key="2">
    <source>
        <dbReference type="EMBL" id="GEK54653.1"/>
    </source>
</evidence>
<comment type="caution">
    <text evidence="2">The sequence shown here is derived from an EMBL/GenBank/DDBJ whole genome shotgun (WGS) entry which is preliminary data.</text>
</comment>
<feature type="chain" id="PRO_5022023860" description="DUF4154 domain-containing protein" evidence="1">
    <location>
        <begin position="26"/>
        <end position="176"/>
    </location>
</feature>
<dbReference type="Pfam" id="PF13689">
    <property type="entry name" value="DUF4154"/>
    <property type="match status" value="1"/>
</dbReference>
<evidence type="ECO:0000256" key="1">
    <source>
        <dbReference type="SAM" id="SignalP"/>
    </source>
</evidence>
<dbReference type="AlphaFoldDB" id="A0A510XUG9"/>
<protein>
    <recommendedName>
        <fullName evidence="4">DUF4154 domain-containing protein</fullName>
    </recommendedName>
</protein>
<keyword evidence="3" id="KW-1185">Reference proteome</keyword>
<keyword evidence="1" id="KW-0732">Signal</keyword>
<accession>A0A510XUG9</accession>
<name>A0A510XUG9_9GAMM</name>
<dbReference type="OrthoDB" id="277577at2"/>
<dbReference type="Proteomes" id="UP000321419">
    <property type="component" value="Unassembled WGS sequence"/>
</dbReference>
<evidence type="ECO:0008006" key="4">
    <source>
        <dbReference type="Google" id="ProtNLM"/>
    </source>
</evidence>
<proteinExistence type="predicted"/>
<organism evidence="2 3">
    <name type="scientific">Pseudoalteromonas espejiana</name>
    <dbReference type="NCBI Taxonomy" id="28107"/>
    <lineage>
        <taxon>Bacteria</taxon>
        <taxon>Pseudomonadati</taxon>
        <taxon>Pseudomonadota</taxon>
        <taxon>Gammaproteobacteria</taxon>
        <taxon>Alteromonadales</taxon>
        <taxon>Pseudoalteromonadaceae</taxon>
        <taxon>Pseudoalteromonas</taxon>
    </lineage>
</organism>
<evidence type="ECO:0000313" key="3">
    <source>
        <dbReference type="Proteomes" id="UP000321419"/>
    </source>
</evidence>
<dbReference type="InterPro" id="IPR025293">
    <property type="entry name" value="YfiR/HmsC-like"/>
</dbReference>
<dbReference type="RefSeq" id="WP_089349396.1">
    <property type="nucleotide sequence ID" value="NZ_BJUM01000012.1"/>
</dbReference>
<reference evidence="2 3" key="1">
    <citation type="submission" date="2019-07" db="EMBL/GenBank/DDBJ databases">
        <title>Whole genome shotgun sequence of Pseudoalteromonas espejiana NBRC 102222.</title>
        <authorList>
            <person name="Hosoyama A."/>
            <person name="Uohara A."/>
            <person name="Ohji S."/>
            <person name="Ichikawa N."/>
        </authorList>
    </citation>
    <scope>NUCLEOTIDE SEQUENCE [LARGE SCALE GENOMIC DNA]</scope>
    <source>
        <strain evidence="2 3">NBRC 102222</strain>
    </source>
</reference>
<feature type="signal peptide" evidence="1">
    <location>
        <begin position="1"/>
        <end position="25"/>
    </location>
</feature>
<dbReference type="EMBL" id="BJUM01000012">
    <property type="protein sequence ID" value="GEK54653.1"/>
    <property type="molecule type" value="Genomic_DNA"/>
</dbReference>